<evidence type="ECO:0000313" key="4">
    <source>
        <dbReference type="Proteomes" id="UP000238348"/>
    </source>
</evidence>
<dbReference type="SUPFAM" id="SSF53822">
    <property type="entry name" value="Periplasmic binding protein-like I"/>
    <property type="match status" value="1"/>
</dbReference>
<gene>
    <name evidence="3" type="ORF">SOCE26_096550</name>
</gene>
<sequence>MNPVNSFDRFSAVVALGALGVMLAGAGAGCGGAPGEGDAAAPILSGSPAAQAELQRILARFANGARAERIALGPELVAFRQRYPDDDLALVADAHLAWIALEQGDFRRAEALTSQVAARGQRLGATGDLARVLRGVALRRAGKPKPAFGALRPLVSKVIDPYVRSLLNEEVTAAAMEAGAWTQAVELMSIWLREADDDERAAVRAQVGTLLDKVPVDHLLRALRGKQAGGDAIPPELDVRSLVAVRLAAVSLERRDATLAQELLDRAGELLGDRGDAVADLAAGAGTARVEPPTVGLLVSTRTPTSRRRGVEIAAGVTHGLGLLRPGSDARLVSRDDGGEGSVDEALNSLTAEGAAVLVAGSDREQATAAAKFARTHAIPVLLVHPPEPGALDGAFVFVVGEDPDKGVEVLAAALAARGATPVALVGGDRSARKEAAGAAPATAGAAPATAGAPATAAAARPGPAAPPAGGGIALVLPCDEPFDARTLRPLGIRGIIVGGDPPCAEQTIRAAPRSVTLALGLEAIVAPPAGSLVATAGLFPLTAGPAGAQPAPSASGPKAPPAGAPGAPDAGALSVWLASHPTPPSYWAALGHDAGVLAWAGVRSLPKTGTEDPAEVKARRLAAATAIGNAKAELWTTSAPGFGGGRVLPREIGHREIGKAR</sequence>
<protein>
    <recommendedName>
        <fullName evidence="5">Leucine-binding protein domain-containing protein</fullName>
    </recommendedName>
</protein>
<dbReference type="InterPro" id="IPR028082">
    <property type="entry name" value="Peripla_BP_I"/>
</dbReference>
<feature type="chain" id="PRO_5014713960" description="Leucine-binding protein domain-containing protein" evidence="2">
    <location>
        <begin position="27"/>
        <end position="662"/>
    </location>
</feature>
<evidence type="ECO:0000313" key="3">
    <source>
        <dbReference type="EMBL" id="AUX48125.1"/>
    </source>
</evidence>
<name>A0A2L0F970_SORCE</name>
<keyword evidence="2" id="KW-0732">Signal</keyword>
<organism evidence="3 4">
    <name type="scientific">Sorangium cellulosum</name>
    <name type="common">Polyangium cellulosum</name>
    <dbReference type="NCBI Taxonomy" id="56"/>
    <lineage>
        <taxon>Bacteria</taxon>
        <taxon>Pseudomonadati</taxon>
        <taxon>Myxococcota</taxon>
        <taxon>Polyangia</taxon>
        <taxon>Polyangiales</taxon>
        <taxon>Polyangiaceae</taxon>
        <taxon>Sorangium</taxon>
    </lineage>
</organism>
<evidence type="ECO:0000256" key="2">
    <source>
        <dbReference type="SAM" id="SignalP"/>
    </source>
</evidence>
<dbReference type="AlphaFoldDB" id="A0A2L0F970"/>
<feature type="signal peptide" evidence="2">
    <location>
        <begin position="1"/>
        <end position="26"/>
    </location>
</feature>
<accession>A0A2L0F970</accession>
<evidence type="ECO:0008006" key="5">
    <source>
        <dbReference type="Google" id="ProtNLM"/>
    </source>
</evidence>
<evidence type="ECO:0000256" key="1">
    <source>
        <dbReference type="SAM" id="MobiDB-lite"/>
    </source>
</evidence>
<feature type="region of interest" description="Disordered" evidence="1">
    <location>
        <begin position="547"/>
        <end position="568"/>
    </location>
</feature>
<feature type="compositionally biased region" description="Low complexity" evidence="1">
    <location>
        <begin position="547"/>
        <end position="558"/>
    </location>
</feature>
<proteinExistence type="predicted"/>
<reference evidence="3 4" key="1">
    <citation type="submission" date="2015-09" db="EMBL/GenBank/DDBJ databases">
        <title>Sorangium comparison.</title>
        <authorList>
            <person name="Zaburannyi N."/>
            <person name="Bunk B."/>
            <person name="Overmann J."/>
            <person name="Mueller R."/>
        </authorList>
    </citation>
    <scope>NUCLEOTIDE SEQUENCE [LARGE SCALE GENOMIC DNA]</scope>
    <source>
        <strain evidence="3 4">So ce26</strain>
    </source>
</reference>
<dbReference type="EMBL" id="CP012673">
    <property type="protein sequence ID" value="AUX48125.1"/>
    <property type="molecule type" value="Genomic_DNA"/>
</dbReference>
<dbReference type="Proteomes" id="UP000238348">
    <property type="component" value="Chromosome"/>
</dbReference>